<dbReference type="PANTHER" id="PTHR43689">
    <property type="entry name" value="HYDROLASE"/>
    <property type="match status" value="1"/>
</dbReference>
<dbReference type="Gene3D" id="3.40.50.1820">
    <property type="entry name" value="alpha/beta hydrolase"/>
    <property type="match status" value="1"/>
</dbReference>
<name>A0ABQ5YDF7_9NEIS</name>
<dbReference type="RefSeq" id="WP_284195968.1">
    <property type="nucleotide sequence ID" value="NZ_BSOG01000002.1"/>
</dbReference>
<dbReference type="SUPFAM" id="SSF53474">
    <property type="entry name" value="alpha/beta-Hydrolases"/>
    <property type="match status" value="1"/>
</dbReference>
<dbReference type="InterPro" id="IPR029058">
    <property type="entry name" value="AB_hydrolase_fold"/>
</dbReference>
<organism evidence="2 3">
    <name type="scientific">Chitinimonas prasina</name>
    <dbReference type="NCBI Taxonomy" id="1434937"/>
    <lineage>
        <taxon>Bacteria</taxon>
        <taxon>Pseudomonadati</taxon>
        <taxon>Pseudomonadota</taxon>
        <taxon>Betaproteobacteria</taxon>
        <taxon>Neisseriales</taxon>
        <taxon>Chitinibacteraceae</taxon>
        <taxon>Chitinimonas</taxon>
    </lineage>
</organism>
<keyword evidence="3" id="KW-1185">Reference proteome</keyword>
<accession>A0ABQ5YDF7</accession>
<evidence type="ECO:0000259" key="1">
    <source>
        <dbReference type="Pfam" id="PF12146"/>
    </source>
</evidence>
<dbReference type="InterPro" id="IPR022742">
    <property type="entry name" value="Hydrolase_4"/>
</dbReference>
<reference evidence="3" key="1">
    <citation type="journal article" date="2019" name="Int. J. Syst. Evol. Microbiol.">
        <title>The Global Catalogue of Microorganisms (GCM) 10K type strain sequencing project: providing services to taxonomists for standard genome sequencing and annotation.</title>
        <authorList>
            <consortium name="The Broad Institute Genomics Platform"/>
            <consortium name="The Broad Institute Genome Sequencing Center for Infectious Disease"/>
            <person name="Wu L."/>
            <person name="Ma J."/>
        </authorList>
    </citation>
    <scope>NUCLEOTIDE SEQUENCE [LARGE SCALE GENOMIC DNA]</scope>
    <source>
        <strain evidence="3">NBRC 110044</strain>
    </source>
</reference>
<comment type="caution">
    <text evidence="2">The sequence shown here is derived from an EMBL/GenBank/DDBJ whole genome shotgun (WGS) entry which is preliminary data.</text>
</comment>
<dbReference type="Proteomes" id="UP001156706">
    <property type="component" value="Unassembled WGS sequence"/>
</dbReference>
<proteinExistence type="predicted"/>
<dbReference type="PANTHER" id="PTHR43689:SF8">
    <property type="entry name" value="ALPHA_BETA-HYDROLASES SUPERFAMILY PROTEIN"/>
    <property type="match status" value="1"/>
</dbReference>
<feature type="domain" description="Serine aminopeptidase S33" evidence="1">
    <location>
        <begin position="93"/>
        <end position="220"/>
    </location>
</feature>
<sequence length="299" mass="31960">MHTASLSINSTNVRNLIALGSLRTGLNTLSRLAPRLAMAWAERLFLSPPRHAWPAAEQGWLALAEQGELHTVGLPVAEWDGKPMRTYRWGEARKGKIALMHGWGGRATQLHAFIAPLTAAGYQVVAIDAPGHGASPGKQASVLHFAHALERLVRNEGGVDGLIAHSLGGAASVFALSSQHLPVGRVALVSPSADVAAYARHVGRLLKLDNDILAGLQHRMETRLGMRWQDLNAVSLATTLVQPALVVHDQGDREVPSSTGSALASAWPGARFTLTNGLGHRRILRDQAVVDQVVAFLAH</sequence>
<evidence type="ECO:0000313" key="2">
    <source>
        <dbReference type="EMBL" id="GLR12834.1"/>
    </source>
</evidence>
<dbReference type="EMBL" id="BSOG01000002">
    <property type="protein sequence ID" value="GLR12834.1"/>
    <property type="molecule type" value="Genomic_DNA"/>
</dbReference>
<evidence type="ECO:0000313" key="3">
    <source>
        <dbReference type="Proteomes" id="UP001156706"/>
    </source>
</evidence>
<gene>
    <name evidence="2" type="ORF">GCM10007907_16240</name>
</gene>
<dbReference type="Pfam" id="PF12146">
    <property type="entry name" value="Hydrolase_4"/>
    <property type="match status" value="1"/>
</dbReference>
<protein>
    <recommendedName>
        <fullName evidence="1">Serine aminopeptidase S33 domain-containing protein</fullName>
    </recommendedName>
</protein>